<reference evidence="2 3" key="1">
    <citation type="journal article" date="2023" name="IMA Fungus">
        <title>Comparative genomic study of the Penicillium genus elucidates a diverse pangenome and 15 lateral gene transfer events.</title>
        <authorList>
            <person name="Petersen C."/>
            <person name="Sorensen T."/>
            <person name="Nielsen M.R."/>
            <person name="Sondergaard T.E."/>
            <person name="Sorensen J.L."/>
            <person name="Fitzpatrick D.A."/>
            <person name="Frisvad J.C."/>
            <person name="Nielsen K.L."/>
        </authorList>
    </citation>
    <scope>NUCLEOTIDE SEQUENCE [LARGE SCALE GENOMIC DNA]</scope>
    <source>
        <strain evidence="2 3">IBT 29057</strain>
    </source>
</reference>
<sequence>MKVHHPDTVKKLVAANERDRASEKYAEKSSPHLRQATSPREAKREPVHDAAPKQQPQQQQSADQNTSQETNVEESGTHWRGNLNVSGSYQPWSTNTKLASTTPSVKNPWKPLSSDRTLGNGIFDQALGGFPSRELALRSQLALDQPTIPPSVTNSQNPQWQQELGTPGGLGAWSNFQAVAARRDAEESEQKRQDFNANRNQSNAVNFKETWKQVRSGEEAGQRHLISGAVNQNSKSSPSNPLTGLDASGGWPSILRKPSSPSCQRSCQKLAFLPTWT</sequence>
<feature type="compositionally biased region" description="Low complexity" evidence="1">
    <location>
        <begin position="54"/>
        <end position="68"/>
    </location>
</feature>
<evidence type="ECO:0000256" key="1">
    <source>
        <dbReference type="SAM" id="MobiDB-lite"/>
    </source>
</evidence>
<protein>
    <submittedName>
        <fullName evidence="2">Uncharacterized protein</fullName>
    </submittedName>
</protein>
<keyword evidence="3" id="KW-1185">Reference proteome</keyword>
<accession>A0AAD6DP22</accession>
<evidence type="ECO:0000313" key="2">
    <source>
        <dbReference type="EMBL" id="KAJ5589985.1"/>
    </source>
</evidence>
<feature type="compositionally biased region" description="Basic and acidic residues" evidence="1">
    <location>
        <begin position="1"/>
        <end position="30"/>
    </location>
</feature>
<organism evidence="2 3">
    <name type="scientific">Penicillium hetheringtonii</name>
    <dbReference type="NCBI Taxonomy" id="911720"/>
    <lineage>
        <taxon>Eukaryota</taxon>
        <taxon>Fungi</taxon>
        <taxon>Dikarya</taxon>
        <taxon>Ascomycota</taxon>
        <taxon>Pezizomycotina</taxon>
        <taxon>Eurotiomycetes</taxon>
        <taxon>Eurotiomycetidae</taxon>
        <taxon>Eurotiales</taxon>
        <taxon>Aspergillaceae</taxon>
        <taxon>Penicillium</taxon>
    </lineage>
</organism>
<evidence type="ECO:0000313" key="3">
    <source>
        <dbReference type="Proteomes" id="UP001216150"/>
    </source>
</evidence>
<name>A0AAD6DP22_9EURO</name>
<feature type="region of interest" description="Disordered" evidence="1">
    <location>
        <begin position="228"/>
        <end position="263"/>
    </location>
</feature>
<feature type="compositionally biased region" description="Polar residues" evidence="1">
    <location>
        <begin position="229"/>
        <end position="242"/>
    </location>
</feature>
<feature type="compositionally biased region" description="Basic and acidic residues" evidence="1">
    <location>
        <begin position="182"/>
        <end position="194"/>
    </location>
</feature>
<feature type="compositionally biased region" description="Polar residues" evidence="1">
    <location>
        <begin position="83"/>
        <end position="105"/>
    </location>
</feature>
<dbReference type="Proteomes" id="UP001216150">
    <property type="component" value="Unassembled WGS sequence"/>
</dbReference>
<comment type="caution">
    <text evidence="2">The sequence shown here is derived from an EMBL/GenBank/DDBJ whole genome shotgun (WGS) entry which is preliminary data.</text>
</comment>
<feature type="region of interest" description="Disordered" evidence="1">
    <location>
        <begin position="1"/>
        <end position="112"/>
    </location>
</feature>
<gene>
    <name evidence="2" type="ORF">N7450_003957</name>
</gene>
<dbReference type="AlphaFoldDB" id="A0AAD6DP22"/>
<feature type="compositionally biased region" description="Polar residues" evidence="1">
    <location>
        <begin position="195"/>
        <end position="205"/>
    </location>
</feature>
<dbReference type="EMBL" id="JAQJAC010000003">
    <property type="protein sequence ID" value="KAJ5589985.1"/>
    <property type="molecule type" value="Genomic_DNA"/>
</dbReference>
<proteinExistence type="predicted"/>
<feature type="compositionally biased region" description="Basic and acidic residues" evidence="1">
    <location>
        <begin position="40"/>
        <end position="51"/>
    </location>
</feature>
<feature type="region of interest" description="Disordered" evidence="1">
    <location>
        <begin position="182"/>
        <end position="208"/>
    </location>
</feature>